<dbReference type="Proteomes" id="UP000215509">
    <property type="component" value="Unassembled WGS sequence"/>
</dbReference>
<sequence length="1165" mass="130571">MYHPVPTGKQAGKSEAAHHSTPSREQSPESSQSLAIPLAPLAADVPLTGRAALALQRTVGNQAVIQMMRGFARMPAQRAAASIQRKPVEDDKHNGFFKDDQEGKAKFKFKLVNKNEDGSKKQFQIRNQLKVVYWKQETPDTYYEDSGYASEFNIEEHLKSKQFGSWMETEREARKEHAAIDSRVGISTDEKQRLKDAISMYLLQRFISNALFRAEEIERMDYQASPLNYQKDSQYMRSFATSFVTALEETLPDKYPSSRLVLTRTEKMEGVLEQFFQVMKVNVKTDASLDGIKSQLTKTVQQSADYLLTNDADLTKYWEVPGNPQAFVDITPLMVGTVEENIELSNTLGNQIKKLFAQAVAEKMAETEVNKASSGIEESHKEAARNEVSTHLAKHIDGIERTNKLTQMESKVNNKVMKADDLIKDPGILEEMDGFHTWLNDAEEGKKFTGKLLNKFKAAYRQAPSETVSAETITANKKEAFKPLIKDPSFKAFLTGKKESIKNEIKQAGFTEPGAWALFERLKKKAGDAFSTSNMVVTTGGIVKIKEKDEKYAQPAIFTDDKAMGMAVKTAVNKSGNVPSPTEASRKLFMHEQLKDIEKGIMEAQSAKAPSADRERLGKLKEEILSFDPASYTSLAQAADQLDKTKLALEKFKEGYSREVDYISIEARAAIALLENSGALKEDSPLPKFILAQLQQHLEDALLSQSKIEDFVRNIQAMHETAIFAMEWRGAKPDEDYEFGAPQFKATESETEDRFFQGAHITDYGLKAFAQAYDAVAAQVKANGSDGLNIEAFYNIYFELSDKLRATQNTSKGGKVKLETPSSIEQYLDTERFKNINVDSPSPDMVLIDIHPNDATKQSIAANEVTELIIQLFETKKSDDSFRCSVIVDITLNHTTEEEVAKIRKAAHPYIQSGQLNLVFVQSLTKFAQLGMDKQSGGLIFSYNDPDKWQQFNETLTKSKDENQVDPSIVNYFQALFKYTSKEQVEYLEAVRENTTEMHTKLNTAFDSLQLGGAIQITPNSDEGTCYVSLRYDEFLAKIFGHDLNYDKAHEFNVDVLEKGIVKLMQQTGLPVAMRFSFGFPVSNLGETGQEIRFTIGLEGAEQLQKYADIIAYLNGSLAAMGNEASTALKLKEPKEREKLLGTITAGIDSMEKLRVKLEPLLKRD</sequence>
<gene>
    <name evidence="2" type="ORF">CF651_08905</name>
</gene>
<feature type="region of interest" description="Disordered" evidence="1">
    <location>
        <begin position="1"/>
        <end position="33"/>
    </location>
</feature>
<evidence type="ECO:0000313" key="2">
    <source>
        <dbReference type="EMBL" id="OXM86565.1"/>
    </source>
</evidence>
<dbReference type="EMBL" id="NMQW01000013">
    <property type="protein sequence ID" value="OXM86565.1"/>
    <property type="molecule type" value="Genomic_DNA"/>
</dbReference>
<accession>A0A229UTR7</accession>
<evidence type="ECO:0000256" key="1">
    <source>
        <dbReference type="SAM" id="MobiDB-lite"/>
    </source>
</evidence>
<reference evidence="2 3" key="1">
    <citation type="submission" date="2017-07" db="EMBL/GenBank/DDBJ databases">
        <title>Genome sequencing and assembly of Paenibacillus rigui.</title>
        <authorList>
            <person name="Mayilraj S."/>
        </authorList>
    </citation>
    <scope>NUCLEOTIDE SEQUENCE [LARGE SCALE GENOMIC DNA]</scope>
    <source>
        <strain evidence="2 3">JCM 16352</strain>
    </source>
</reference>
<feature type="compositionally biased region" description="Low complexity" evidence="1">
    <location>
        <begin position="23"/>
        <end position="33"/>
    </location>
</feature>
<protein>
    <submittedName>
        <fullName evidence="2">Uncharacterized protein</fullName>
    </submittedName>
</protein>
<dbReference type="OrthoDB" id="9146197at2"/>
<comment type="caution">
    <text evidence="2">The sequence shown here is derived from an EMBL/GenBank/DDBJ whole genome shotgun (WGS) entry which is preliminary data.</text>
</comment>
<keyword evidence="3" id="KW-1185">Reference proteome</keyword>
<organism evidence="2 3">
    <name type="scientific">Paenibacillus rigui</name>
    <dbReference type="NCBI Taxonomy" id="554312"/>
    <lineage>
        <taxon>Bacteria</taxon>
        <taxon>Bacillati</taxon>
        <taxon>Bacillota</taxon>
        <taxon>Bacilli</taxon>
        <taxon>Bacillales</taxon>
        <taxon>Paenibacillaceae</taxon>
        <taxon>Paenibacillus</taxon>
    </lineage>
</organism>
<name>A0A229UTR7_9BACL</name>
<dbReference type="RefSeq" id="WP_094014512.1">
    <property type="nucleotide sequence ID" value="NZ_NMQW01000013.1"/>
</dbReference>
<proteinExistence type="predicted"/>
<evidence type="ECO:0000313" key="3">
    <source>
        <dbReference type="Proteomes" id="UP000215509"/>
    </source>
</evidence>
<dbReference type="AlphaFoldDB" id="A0A229UTR7"/>